<proteinExistence type="predicted"/>
<evidence type="ECO:0000313" key="3">
    <source>
        <dbReference type="EMBL" id="ALU91949.1"/>
    </source>
</evidence>
<dbReference type="GeneID" id="27780724"/>
<feature type="signal peptide" evidence="2">
    <location>
        <begin position="1"/>
        <end position="32"/>
    </location>
</feature>
<dbReference type="KEGG" id="sgb:WQO_00310"/>
<dbReference type="STRING" id="1172567.WQO_00310"/>
<organism evidence="3 4">
    <name type="scientific">Streptomyces globisporus C-1027</name>
    <dbReference type="NCBI Taxonomy" id="1172567"/>
    <lineage>
        <taxon>Bacteria</taxon>
        <taxon>Bacillati</taxon>
        <taxon>Actinomycetota</taxon>
        <taxon>Actinomycetes</taxon>
        <taxon>Kitasatosporales</taxon>
        <taxon>Streptomycetaceae</taxon>
        <taxon>Streptomyces</taxon>
    </lineage>
</organism>
<sequence>MRPFRTTLATAAALTAATAGVLVAHPVQPAHASASDCESGARGFRDHPDNAEGDTDKPADFSIGSVRITLEKGSYVGQQIAFGKISGQTRPGDNVWMDWRADGWDRDQNAMSPWLQCGPFTVRSAGQSLTTPFRRTSTDPQYQFRVCGSLKSDGVIRCSGWW</sequence>
<name>A0A0U3JYL0_STRGL</name>
<evidence type="ECO:0000256" key="1">
    <source>
        <dbReference type="SAM" id="MobiDB-lite"/>
    </source>
</evidence>
<reference evidence="3 4" key="1">
    <citation type="journal article" date="2012" name="J. Bacteriol.">
        <title>Draft genome sequence of Streptomyces globisporus C-1027, which produces an antitumor antibiotic consisting of a nine-membered enediyne with a chromoprotein.</title>
        <authorList>
            <person name="Wang L."/>
            <person name="Wang S."/>
            <person name="He Q."/>
            <person name="Yu T."/>
            <person name="Li Q."/>
            <person name="Hong B."/>
        </authorList>
    </citation>
    <scope>NUCLEOTIDE SEQUENCE [LARGE SCALE GENOMIC DNA]</scope>
    <source>
        <strain evidence="3 4">C-1027</strain>
    </source>
</reference>
<gene>
    <name evidence="3" type="ORF">WQO_00310</name>
</gene>
<dbReference type="EMBL" id="CP013738">
    <property type="protein sequence ID" value="ALU91949.1"/>
    <property type="molecule type" value="Genomic_DNA"/>
</dbReference>
<accession>A0A0U3JYL0</accession>
<feature type="chain" id="PRO_5006840624" description="Secreted protein" evidence="2">
    <location>
        <begin position="33"/>
        <end position="162"/>
    </location>
</feature>
<feature type="compositionally biased region" description="Basic and acidic residues" evidence="1">
    <location>
        <begin position="43"/>
        <end position="59"/>
    </location>
</feature>
<dbReference type="RefSeq" id="WP_010063837.1">
    <property type="nucleotide sequence ID" value="NZ_CP013738.1"/>
</dbReference>
<keyword evidence="2" id="KW-0732">Signal</keyword>
<dbReference type="Proteomes" id="UP000064183">
    <property type="component" value="Chromosome"/>
</dbReference>
<evidence type="ECO:0008006" key="5">
    <source>
        <dbReference type="Google" id="ProtNLM"/>
    </source>
</evidence>
<evidence type="ECO:0000313" key="4">
    <source>
        <dbReference type="Proteomes" id="UP000064183"/>
    </source>
</evidence>
<protein>
    <recommendedName>
        <fullName evidence="5">Secreted protein</fullName>
    </recommendedName>
</protein>
<evidence type="ECO:0000256" key="2">
    <source>
        <dbReference type="SAM" id="SignalP"/>
    </source>
</evidence>
<feature type="region of interest" description="Disordered" evidence="1">
    <location>
        <begin position="31"/>
        <end position="60"/>
    </location>
</feature>
<dbReference type="AlphaFoldDB" id="A0A0U3JYL0"/>